<dbReference type="EMBL" id="BMQQ01000007">
    <property type="protein sequence ID" value="GGT30452.1"/>
    <property type="molecule type" value="Genomic_DNA"/>
</dbReference>
<keyword evidence="3" id="KW-1185">Reference proteome</keyword>
<dbReference type="Proteomes" id="UP000619486">
    <property type="component" value="Unassembled WGS sequence"/>
</dbReference>
<proteinExistence type="predicted"/>
<accession>A0A918LPG9</accession>
<dbReference type="SUPFAM" id="SSF48452">
    <property type="entry name" value="TPR-like"/>
    <property type="match status" value="1"/>
</dbReference>
<feature type="domain" description="CHAT" evidence="1">
    <location>
        <begin position="995"/>
        <end position="1285"/>
    </location>
</feature>
<comment type="caution">
    <text evidence="2">The sequence shown here is derived from an EMBL/GenBank/DDBJ whole genome shotgun (WGS) entry which is preliminary data.</text>
</comment>
<evidence type="ECO:0000313" key="2">
    <source>
        <dbReference type="EMBL" id="GGT30452.1"/>
    </source>
</evidence>
<protein>
    <submittedName>
        <fullName evidence="2">CHAT domain-containing protein</fullName>
    </submittedName>
</protein>
<dbReference type="Gene3D" id="1.25.40.10">
    <property type="entry name" value="Tetratricopeptide repeat domain"/>
    <property type="match status" value="2"/>
</dbReference>
<evidence type="ECO:0000259" key="1">
    <source>
        <dbReference type="Pfam" id="PF12770"/>
    </source>
</evidence>
<name>A0A918LPG9_9ACTN</name>
<dbReference type="Pfam" id="PF12770">
    <property type="entry name" value="CHAT"/>
    <property type="match status" value="1"/>
</dbReference>
<dbReference type="InterPro" id="IPR024983">
    <property type="entry name" value="CHAT_dom"/>
</dbReference>
<organism evidence="2 3">
    <name type="scientific">Streptomyces purpureus</name>
    <dbReference type="NCBI Taxonomy" id="1951"/>
    <lineage>
        <taxon>Bacteria</taxon>
        <taxon>Bacillati</taxon>
        <taxon>Actinomycetota</taxon>
        <taxon>Actinomycetes</taxon>
        <taxon>Kitasatosporales</taxon>
        <taxon>Streptomycetaceae</taxon>
        <taxon>Streptomyces</taxon>
    </lineage>
</organism>
<evidence type="ECO:0000313" key="3">
    <source>
        <dbReference type="Proteomes" id="UP000619486"/>
    </source>
</evidence>
<dbReference type="InterPro" id="IPR011990">
    <property type="entry name" value="TPR-like_helical_dom_sf"/>
</dbReference>
<reference evidence="2" key="1">
    <citation type="journal article" date="2014" name="Int. J. Syst. Evol. Microbiol.">
        <title>Complete genome sequence of Corynebacterium casei LMG S-19264T (=DSM 44701T), isolated from a smear-ripened cheese.</title>
        <authorList>
            <consortium name="US DOE Joint Genome Institute (JGI-PGF)"/>
            <person name="Walter F."/>
            <person name="Albersmeier A."/>
            <person name="Kalinowski J."/>
            <person name="Ruckert C."/>
        </authorList>
    </citation>
    <scope>NUCLEOTIDE SEQUENCE</scope>
    <source>
        <strain evidence="2">JCM 3172</strain>
    </source>
</reference>
<reference evidence="2" key="2">
    <citation type="submission" date="2020-09" db="EMBL/GenBank/DDBJ databases">
        <authorList>
            <person name="Sun Q."/>
            <person name="Ohkuma M."/>
        </authorList>
    </citation>
    <scope>NUCLEOTIDE SEQUENCE</scope>
    <source>
        <strain evidence="2">JCM 3172</strain>
    </source>
</reference>
<gene>
    <name evidence="2" type="ORF">GCM10014713_25080</name>
</gene>
<dbReference type="RefSeq" id="WP_158685635.1">
    <property type="nucleotide sequence ID" value="NZ_BMQQ01000007.1"/>
</dbReference>
<sequence>MDEEERRALREVSAALAEERPFDDEQLTEAARLFRQGVVSAAEANDPVRPAILSNLAVVLHMLYGRTGDLAVLDEAVEAGREAVATTPEGDPGLAPSRAALTSVLHERSIAQTERFRRSRAAEDLLLLVALLRETSATAEPGHTERVEVLARLMLALWWLFRLSSDRAALDESAETGRLLLSEAPEDHPQLLPAMGNLATVLSARHRHTGSLDDLRGSVAISRCAVAVIPPEHPELPNHLTNLASQLRDLYQASGDVEVLEESVETAELALALLPQDRPAPLPHLTNLAVSLTAGFERDSSADSLLRAVELHREVARRAREMPADPGLAPRLSNLCGVLLLLDLTVPDPEAVREAVGLAREAVALTPPEHPEFPLRAAQLASAWRRWHESLPGGATHQDAAREAEAAVRTALDALAHGHRAGAGVLTTFCGILLANYRQTGDQAKLDAAVEAGRKAVGRASADDPDRPLCVLNLSIALRTLHEHTGNPEPLTEAVRIARTVLDDDRLPPRHPQRAPLLMQLSLGLRAEYQRGGELRVLTEAIRAGRAGVAACPSDHSTFFQHQSNLAAALMLLHQRGDTASPDVIEEAVGAARSAVDAVAPTHPRRPALLSHLCMALIFQYEVTRAPGAIALAVGRGREAVRESPPGHPELTERLANLTTALRLLHRLDGSPGTLDELVSTARRAVASLPAGHPAEASVLATGAAALRAAYRVNGEPEVIGEALGYLDRATRSRTSPVHVRIKAARSHGRYAMQAGDPERALGAYETVVDLLGQLAPWRLARGDREFGLGEMSGLGSEAAAAAVALGRPERAVELLEQSRGVLLHQSMDMRGGLDDLRQAAPGLAAEFDALRVRRDAADHAGLGERPVDDGAWEQRAATERAELDAAWQELLGRIRQVHGFAEFLGRPRLSVLQEQAAAGPVILLYASMHGGGALVLTGDRATPVRSVRLPEVTESEAIRRAEALLTARAPAGETTIPYGEARRRHRVVTEVLAWQWDTVAGPVLDAIGLAPRPDAEDSNWPRVWWCPAGVMAFLPWHASGHHGEPEAGAAVLDRAVSSWTPTVRALAHTRRAREESAAGVVRDGALVVDTPDAPGLTRAADESARVGALLSRTPLVSLSGPSATGTGVLGALASRPVAHFVCHGVSEWADPGSSGLLLTDEEDPLRLRRLTVDSVRGLRLADAALAYLSACSTTVGNQLLADESVHITAGFLLAGYRHVIGTLWPVNDAEAMRIAVDFYGALTDAGTSPPDTGRSAHALHRAVHAARDRHRAAPALWSAHLHAGA</sequence>